<evidence type="ECO:0000313" key="3">
    <source>
        <dbReference type="Proteomes" id="UP001056012"/>
    </source>
</evidence>
<protein>
    <submittedName>
        <fullName evidence="2">Peroxin 11c protein</fullName>
    </submittedName>
</protein>
<dbReference type="AlphaFoldDB" id="A0A9Q8ZGK5"/>
<feature type="compositionally biased region" description="Polar residues" evidence="1">
    <location>
        <begin position="1"/>
        <end position="16"/>
    </location>
</feature>
<dbReference type="PANTHER" id="PTHR12652">
    <property type="entry name" value="PEROXISOMAL BIOGENESIS FACTOR 11"/>
    <property type="match status" value="1"/>
</dbReference>
<keyword evidence="3" id="KW-1185">Reference proteome</keyword>
<proteinExistence type="predicted"/>
<dbReference type="Proteomes" id="UP001056012">
    <property type="component" value="Chromosome 7"/>
</dbReference>
<dbReference type="PANTHER" id="PTHR12652:SF25">
    <property type="entry name" value="MICROBODY (PEROXISOME) PROLIFERATION PROTEIN PEROXIN 11C (EUROFUNG)"/>
    <property type="match status" value="1"/>
</dbReference>
<dbReference type="OrthoDB" id="10005898at2759"/>
<evidence type="ECO:0000256" key="1">
    <source>
        <dbReference type="SAM" id="MobiDB-lite"/>
    </source>
</evidence>
<reference evidence="2" key="1">
    <citation type="submission" date="2021-12" db="EMBL/GenBank/DDBJ databases">
        <title>Curvularia clavata genome.</title>
        <authorList>
            <person name="Cao Y."/>
        </authorList>
    </citation>
    <scope>NUCLEOTIDE SEQUENCE</scope>
    <source>
        <strain evidence="2">Yc1106</strain>
    </source>
</reference>
<accession>A0A9Q8ZGK5</accession>
<feature type="region of interest" description="Disordered" evidence="1">
    <location>
        <begin position="1"/>
        <end position="38"/>
    </location>
</feature>
<organism evidence="2 3">
    <name type="scientific">Curvularia clavata</name>
    <dbReference type="NCBI Taxonomy" id="95742"/>
    <lineage>
        <taxon>Eukaryota</taxon>
        <taxon>Fungi</taxon>
        <taxon>Dikarya</taxon>
        <taxon>Ascomycota</taxon>
        <taxon>Pezizomycotina</taxon>
        <taxon>Dothideomycetes</taxon>
        <taxon>Pleosporomycetidae</taxon>
        <taxon>Pleosporales</taxon>
        <taxon>Pleosporineae</taxon>
        <taxon>Pleosporaceae</taxon>
        <taxon>Curvularia</taxon>
    </lineage>
</organism>
<gene>
    <name evidence="2" type="ORF">yc1106_09084</name>
</gene>
<dbReference type="EMBL" id="CP089280">
    <property type="protein sequence ID" value="USP81810.1"/>
    <property type="molecule type" value="Genomic_DNA"/>
</dbReference>
<evidence type="ECO:0000313" key="2">
    <source>
        <dbReference type="EMBL" id="USP81810.1"/>
    </source>
</evidence>
<sequence>MEASHTATSTISSDSAEQPPPPPPQATSTPHSDAAPKPALRPTLLHKLRFLLLKRISQAAGSTDRTLLRLSKLLSTPRGTDILLCTTSYTLTLVHALLSRILERRLADIATEIAEKASDVLFPGETLIATLPAPASTKLIAQIVGSSKAVAGVISDFRIFVRLWGLLDLYTWARSTYTNPLPENAGAKEKTLRSLTWASIASCVAFQVLENGAYLSSKGALTTARWTGDVGKARENQWWLWSSQFWAAYVGIELVRLAVVRYYRSPSSSVATANGDGEKEDKIKMEERIRAEKEENWLWWRDLISNLAYAPMTLHWSVEQGLLSDMGVGICGMIAGGSLLVDAWKKTA</sequence>
<dbReference type="VEuPathDB" id="FungiDB:yc1106_09084"/>
<name>A0A9Q8ZGK5_CURCL</name>